<sequence>MGLISKEEPFWERRYLKGGTSGLGSVGKTRAWKWSVIDEFIPKIDDVVDVGCGDLSFWGNKTCKQYIGIDISKTVVEDNRLKRPKWTFIHSNAGKYLQDVNGRVVLCLDLLFHIMKEENFVKILNNLCRYSEKWIFVHTWSSNPFMQKGSPHYTGKHKVTDSRFQYFRPLRSWLSIFKKYGFKLVATRRRESKDRCTKLGEMFIF</sequence>
<comment type="caution">
    <text evidence="1">The sequence shown here is derived from an EMBL/GenBank/DDBJ whole genome shotgun (WGS) entry which is preliminary data.</text>
</comment>
<dbReference type="EMBL" id="BARU01023878">
    <property type="protein sequence ID" value="GAH58278.1"/>
    <property type="molecule type" value="Genomic_DNA"/>
</dbReference>
<name>X1IL41_9ZZZZ</name>
<dbReference type="CDD" id="cd02440">
    <property type="entry name" value="AdoMet_MTases"/>
    <property type="match status" value="1"/>
</dbReference>
<dbReference type="AlphaFoldDB" id="X1IL41"/>
<protein>
    <recommendedName>
        <fullName evidence="2">Methyltransferase domain-containing protein</fullName>
    </recommendedName>
</protein>
<organism evidence="1">
    <name type="scientific">marine sediment metagenome</name>
    <dbReference type="NCBI Taxonomy" id="412755"/>
    <lineage>
        <taxon>unclassified sequences</taxon>
        <taxon>metagenomes</taxon>
        <taxon>ecological metagenomes</taxon>
    </lineage>
</organism>
<feature type="non-terminal residue" evidence="1">
    <location>
        <position position="205"/>
    </location>
</feature>
<evidence type="ECO:0000313" key="1">
    <source>
        <dbReference type="EMBL" id="GAH58278.1"/>
    </source>
</evidence>
<accession>X1IL41</accession>
<dbReference type="InterPro" id="IPR029063">
    <property type="entry name" value="SAM-dependent_MTases_sf"/>
</dbReference>
<dbReference type="SUPFAM" id="SSF53335">
    <property type="entry name" value="S-adenosyl-L-methionine-dependent methyltransferases"/>
    <property type="match status" value="1"/>
</dbReference>
<dbReference type="Gene3D" id="3.40.50.150">
    <property type="entry name" value="Vaccinia Virus protein VP39"/>
    <property type="match status" value="1"/>
</dbReference>
<reference evidence="1" key="1">
    <citation type="journal article" date="2014" name="Front. Microbiol.">
        <title>High frequency of phylogenetically diverse reductive dehalogenase-homologous genes in deep subseafloor sedimentary metagenomes.</title>
        <authorList>
            <person name="Kawai M."/>
            <person name="Futagami T."/>
            <person name="Toyoda A."/>
            <person name="Takaki Y."/>
            <person name="Nishi S."/>
            <person name="Hori S."/>
            <person name="Arai W."/>
            <person name="Tsubouchi T."/>
            <person name="Morono Y."/>
            <person name="Uchiyama I."/>
            <person name="Ito T."/>
            <person name="Fujiyama A."/>
            <person name="Inagaki F."/>
            <person name="Takami H."/>
        </authorList>
    </citation>
    <scope>NUCLEOTIDE SEQUENCE</scope>
    <source>
        <strain evidence="1">Expedition CK06-06</strain>
    </source>
</reference>
<evidence type="ECO:0008006" key="2">
    <source>
        <dbReference type="Google" id="ProtNLM"/>
    </source>
</evidence>
<proteinExistence type="predicted"/>
<gene>
    <name evidence="1" type="ORF">S03H2_38709</name>
</gene>